<evidence type="ECO:0000313" key="2">
    <source>
        <dbReference type="EMBL" id="CAB4193022.1"/>
    </source>
</evidence>
<accession>A0A6J5RB46</accession>
<evidence type="ECO:0000313" key="1">
    <source>
        <dbReference type="EMBL" id="CAB4174472.1"/>
    </source>
</evidence>
<dbReference type="EMBL" id="LR797195">
    <property type="protein sequence ID" value="CAB4193022.1"/>
    <property type="molecule type" value="Genomic_DNA"/>
</dbReference>
<protein>
    <submittedName>
        <fullName evidence="2">Uncharacterized protein</fullName>
    </submittedName>
</protein>
<proteinExistence type="predicted"/>
<organism evidence="2">
    <name type="scientific">uncultured Caudovirales phage</name>
    <dbReference type="NCBI Taxonomy" id="2100421"/>
    <lineage>
        <taxon>Viruses</taxon>
        <taxon>Duplodnaviria</taxon>
        <taxon>Heunggongvirae</taxon>
        <taxon>Uroviricota</taxon>
        <taxon>Caudoviricetes</taxon>
        <taxon>Peduoviridae</taxon>
        <taxon>Maltschvirus</taxon>
        <taxon>Maltschvirus maltsch</taxon>
    </lineage>
</organism>
<name>A0A6J5RB46_9CAUD</name>
<dbReference type="EMBL" id="LR796916">
    <property type="protein sequence ID" value="CAB4174472.1"/>
    <property type="molecule type" value="Genomic_DNA"/>
</dbReference>
<reference evidence="2" key="1">
    <citation type="submission" date="2020-05" db="EMBL/GenBank/DDBJ databases">
        <authorList>
            <person name="Chiriac C."/>
            <person name="Salcher M."/>
            <person name="Ghai R."/>
            <person name="Kavagutti S V."/>
        </authorList>
    </citation>
    <scope>NUCLEOTIDE SEQUENCE</scope>
</reference>
<sequence>MKIQTRMSKFTIGYEDIDPDTGNVYPFVKICECEHEWAATWIISVLTRDLSEHSDEPNRQIKLRKNENT</sequence>
<gene>
    <name evidence="2" type="ORF">UFOVP1247_7</name>
    <name evidence="1" type="ORF">UFOVP970_47</name>
</gene>